<dbReference type="InterPro" id="IPR036271">
    <property type="entry name" value="Tet_transcr_reg_TetR-rel_C_sf"/>
</dbReference>
<name>A0AAX2QAX9_9HYPH</name>
<accession>A0AAX2QAX9</accession>
<dbReference type="GO" id="GO:0003677">
    <property type="term" value="F:DNA binding"/>
    <property type="evidence" value="ECO:0007669"/>
    <property type="project" value="UniProtKB-UniRule"/>
</dbReference>
<dbReference type="SUPFAM" id="SSF46689">
    <property type="entry name" value="Homeodomain-like"/>
    <property type="match status" value="1"/>
</dbReference>
<evidence type="ECO:0000256" key="4">
    <source>
        <dbReference type="PROSITE-ProRule" id="PRU00335"/>
    </source>
</evidence>
<dbReference type="InterPro" id="IPR009057">
    <property type="entry name" value="Homeodomain-like_sf"/>
</dbReference>
<gene>
    <name evidence="6" type="ORF">EV131_12332</name>
</gene>
<dbReference type="InterPro" id="IPR011075">
    <property type="entry name" value="TetR_C"/>
</dbReference>
<dbReference type="Pfam" id="PF00440">
    <property type="entry name" value="TetR_N"/>
    <property type="match status" value="1"/>
</dbReference>
<dbReference type="InterPro" id="IPR001647">
    <property type="entry name" value="HTH_TetR"/>
</dbReference>
<dbReference type="AlphaFoldDB" id="A0AAX2QAX9"/>
<dbReference type="Proteomes" id="UP000295021">
    <property type="component" value="Unassembled WGS sequence"/>
</dbReference>
<reference evidence="6 7" key="1">
    <citation type="submission" date="2019-03" db="EMBL/GenBank/DDBJ databases">
        <title>Genomic Encyclopedia of Type Strains, Phase IV (KMG-V): Genome sequencing to study the core and pangenomes of soil and plant-associated prokaryotes.</title>
        <authorList>
            <person name="Whitman W."/>
        </authorList>
    </citation>
    <scope>NUCLEOTIDE SEQUENCE [LARGE SCALE GENOMIC DNA]</scope>
    <source>
        <strain evidence="6 7">FB403</strain>
    </source>
</reference>
<protein>
    <submittedName>
        <fullName evidence="6">TetR family transcriptional regulator</fullName>
    </submittedName>
</protein>
<evidence type="ECO:0000259" key="5">
    <source>
        <dbReference type="PROSITE" id="PS50977"/>
    </source>
</evidence>
<evidence type="ECO:0000256" key="1">
    <source>
        <dbReference type="ARBA" id="ARBA00023015"/>
    </source>
</evidence>
<keyword evidence="2 4" id="KW-0238">DNA-binding</keyword>
<dbReference type="SUPFAM" id="SSF48498">
    <property type="entry name" value="Tetracyclin repressor-like, C-terminal domain"/>
    <property type="match status" value="1"/>
</dbReference>
<dbReference type="Gene3D" id="1.10.10.60">
    <property type="entry name" value="Homeodomain-like"/>
    <property type="match status" value="1"/>
</dbReference>
<comment type="caution">
    <text evidence="6">The sequence shown here is derived from an EMBL/GenBank/DDBJ whole genome shotgun (WGS) entry which is preliminary data.</text>
</comment>
<dbReference type="PROSITE" id="PS50977">
    <property type="entry name" value="HTH_TETR_2"/>
    <property type="match status" value="1"/>
</dbReference>
<feature type="DNA-binding region" description="H-T-H motif" evidence="4">
    <location>
        <begin position="29"/>
        <end position="48"/>
    </location>
</feature>
<keyword evidence="1" id="KW-0805">Transcription regulation</keyword>
<proteinExistence type="predicted"/>
<dbReference type="PROSITE" id="PS01081">
    <property type="entry name" value="HTH_TETR_1"/>
    <property type="match status" value="1"/>
</dbReference>
<dbReference type="PANTHER" id="PTHR47506">
    <property type="entry name" value="TRANSCRIPTIONAL REGULATORY PROTEIN"/>
    <property type="match status" value="1"/>
</dbReference>
<sequence>MARPREFDEEEVLQIAVEQFWERGYDATSIRDLAQAMGLTTASIYNAFGDKRAVYRRALDFYVEQSFGDRVGRFEQRPPRDAIQDFFNEIIERSLSDTRRKGCMLVNSALEVAPHDEEFQRVVSEVLRQVEAFFRRCIEAGQKDGSIGGRQSATDMAGTLLGTLLGIRVLARTRPEKNLLEGLIRPVFAMLEPESKLQSDQSFA</sequence>
<evidence type="ECO:0000313" key="6">
    <source>
        <dbReference type="EMBL" id="TCU14215.1"/>
    </source>
</evidence>
<evidence type="ECO:0000256" key="2">
    <source>
        <dbReference type="ARBA" id="ARBA00023125"/>
    </source>
</evidence>
<dbReference type="Pfam" id="PF16925">
    <property type="entry name" value="TetR_C_13"/>
    <property type="match status" value="1"/>
</dbReference>
<dbReference type="Gene3D" id="1.10.357.10">
    <property type="entry name" value="Tetracycline Repressor, domain 2"/>
    <property type="match status" value="1"/>
</dbReference>
<dbReference type="RefSeq" id="WP_132614591.1">
    <property type="nucleotide sequence ID" value="NZ_SMBI01000023.1"/>
</dbReference>
<keyword evidence="3" id="KW-0804">Transcription</keyword>
<feature type="domain" description="HTH tetR-type" evidence="5">
    <location>
        <begin position="6"/>
        <end position="66"/>
    </location>
</feature>
<dbReference type="PRINTS" id="PR00455">
    <property type="entry name" value="HTHTETR"/>
</dbReference>
<dbReference type="PANTHER" id="PTHR47506:SF1">
    <property type="entry name" value="HTH-TYPE TRANSCRIPTIONAL REGULATOR YJDC"/>
    <property type="match status" value="1"/>
</dbReference>
<evidence type="ECO:0000256" key="3">
    <source>
        <dbReference type="ARBA" id="ARBA00023163"/>
    </source>
</evidence>
<organism evidence="6 7">
    <name type="scientific">Rhizobium laguerreae</name>
    <dbReference type="NCBI Taxonomy" id="1076926"/>
    <lineage>
        <taxon>Bacteria</taxon>
        <taxon>Pseudomonadati</taxon>
        <taxon>Pseudomonadota</taxon>
        <taxon>Alphaproteobacteria</taxon>
        <taxon>Hyphomicrobiales</taxon>
        <taxon>Rhizobiaceae</taxon>
        <taxon>Rhizobium/Agrobacterium group</taxon>
        <taxon>Rhizobium</taxon>
    </lineage>
</organism>
<evidence type="ECO:0000313" key="7">
    <source>
        <dbReference type="Proteomes" id="UP000295021"/>
    </source>
</evidence>
<dbReference type="InterPro" id="IPR023772">
    <property type="entry name" value="DNA-bd_HTH_TetR-type_CS"/>
</dbReference>
<dbReference type="EMBL" id="SMBI01000023">
    <property type="protein sequence ID" value="TCU14215.1"/>
    <property type="molecule type" value="Genomic_DNA"/>
</dbReference>